<dbReference type="AlphaFoldDB" id="A0A6T2IDK3"/>
<dbReference type="EMBL" id="HBJA01131413">
    <property type="protein sequence ID" value="CAE0833856.1"/>
    <property type="molecule type" value="Transcribed_RNA"/>
</dbReference>
<organism evidence="3">
    <name type="scientific">Eutreptiella gymnastica</name>
    <dbReference type="NCBI Taxonomy" id="73025"/>
    <lineage>
        <taxon>Eukaryota</taxon>
        <taxon>Discoba</taxon>
        <taxon>Euglenozoa</taxon>
        <taxon>Euglenida</taxon>
        <taxon>Spirocuta</taxon>
        <taxon>Euglenophyceae</taxon>
        <taxon>Eutreptiales</taxon>
        <taxon>Eutreptiaceae</taxon>
        <taxon>Eutreptiella</taxon>
    </lineage>
</organism>
<evidence type="ECO:0000313" key="5">
    <source>
        <dbReference type="EMBL" id="CAE0833856.1"/>
    </source>
</evidence>
<protein>
    <recommendedName>
        <fullName evidence="6">Solute-binding protein family 3/N-terminal domain-containing protein</fullName>
    </recommendedName>
</protein>
<gene>
    <name evidence="2" type="ORF">EGYM00163_LOCUS45148</name>
    <name evidence="3" type="ORF">EGYM00163_LOCUS45149</name>
    <name evidence="4" type="ORF">EGYM00163_LOCUS45150</name>
    <name evidence="5" type="ORF">EGYM00163_LOCUS45152</name>
</gene>
<dbReference type="EMBL" id="HBJA01131410">
    <property type="protein sequence ID" value="CAE0833853.1"/>
    <property type="molecule type" value="Transcribed_RNA"/>
</dbReference>
<evidence type="ECO:0000256" key="1">
    <source>
        <dbReference type="SAM" id="SignalP"/>
    </source>
</evidence>
<name>A0A6T2IDK3_9EUGL</name>
<evidence type="ECO:0000313" key="3">
    <source>
        <dbReference type="EMBL" id="CAE0833853.1"/>
    </source>
</evidence>
<evidence type="ECO:0000313" key="4">
    <source>
        <dbReference type="EMBL" id="CAE0833854.1"/>
    </source>
</evidence>
<evidence type="ECO:0000313" key="2">
    <source>
        <dbReference type="EMBL" id="CAE0833852.1"/>
    </source>
</evidence>
<evidence type="ECO:0008006" key="6">
    <source>
        <dbReference type="Google" id="ProtNLM"/>
    </source>
</evidence>
<sequence>MSPMKTTHYLQMSAMSFAALLLLLVTFVSADSHGTSQYLVHDPKSAEELSEAIDAAIMTVLSKPKWFSNLKNTHQYVQAHLVTTCSPSPSKWQWPDKASATGLLKRVFDSNELKVAGVQWASQIADYTTDGLNPTGYWADYLQAIVDEFNAHYSTSVQIRRIYYPNSVEVGDRVADGTVDMSEPYYYLGGFHGGKPRIESLHFSCVTAGTAGIFIVKSDARINTLDALNSAIASGSNKKIGFIGQGNYDSVKDILDDTAVAVFETDGVVLANQVADGTLLAGYVSEGAPPDPTRFMEISTGIISPRVALFKKDVDTCSCPDNTNTNTNTGAADAGGACTGTGTGGSSRVVINMFNSQSGSCN</sequence>
<dbReference type="EMBL" id="HBJA01131409">
    <property type="protein sequence ID" value="CAE0833852.1"/>
    <property type="molecule type" value="Transcribed_RNA"/>
</dbReference>
<dbReference type="EMBL" id="HBJA01131411">
    <property type="protein sequence ID" value="CAE0833854.1"/>
    <property type="molecule type" value="Transcribed_RNA"/>
</dbReference>
<keyword evidence="1" id="KW-0732">Signal</keyword>
<feature type="chain" id="PRO_5036191619" description="Solute-binding protein family 3/N-terminal domain-containing protein" evidence="1">
    <location>
        <begin position="31"/>
        <end position="362"/>
    </location>
</feature>
<reference evidence="3" key="1">
    <citation type="submission" date="2021-01" db="EMBL/GenBank/DDBJ databases">
        <authorList>
            <person name="Corre E."/>
            <person name="Pelletier E."/>
            <person name="Niang G."/>
            <person name="Scheremetjew M."/>
            <person name="Finn R."/>
            <person name="Kale V."/>
            <person name="Holt S."/>
            <person name="Cochrane G."/>
            <person name="Meng A."/>
            <person name="Brown T."/>
            <person name="Cohen L."/>
        </authorList>
    </citation>
    <scope>NUCLEOTIDE SEQUENCE</scope>
    <source>
        <strain evidence="3">CCMP1594</strain>
    </source>
</reference>
<proteinExistence type="predicted"/>
<accession>A0A6T2IDK3</accession>
<feature type="signal peptide" evidence="1">
    <location>
        <begin position="1"/>
        <end position="30"/>
    </location>
</feature>